<protein>
    <recommendedName>
        <fullName evidence="1">PB1 domain-containing protein</fullName>
    </recommendedName>
</protein>
<dbReference type="AlphaFoldDB" id="A0A2K5N1E7"/>
<dbReference type="Ensembl" id="ENSCATT00000055559.1">
    <property type="protein sequence ID" value="ENSCATP00000031294.1"/>
    <property type="gene ID" value="ENSCATG00000038744.1"/>
</dbReference>
<evidence type="ECO:0000259" key="1">
    <source>
        <dbReference type="Pfam" id="PF00564"/>
    </source>
</evidence>
<reference evidence="2" key="1">
    <citation type="submission" date="2025-08" db="UniProtKB">
        <authorList>
            <consortium name="Ensembl"/>
        </authorList>
    </citation>
    <scope>IDENTIFICATION</scope>
</reference>
<dbReference type="Proteomes" id="UP000233060">
    <property type="component" value="Unassembled WGS sequence"/>
</dbReference>
<proteinExistence type="predicted"/>
<dbReference type="GO" id="GO:0016236">
    <property type="term" value="P:macroautophagy"/>
    <property type="evidence" value="ECO:0007669"/>
    <property type="project" value="TreeGrafter"/>
</dbReference>
<name>A0A2K5N1E7_CERAT</name>
<reference evidence="2" key="2">
    <citation type="submission" date="2025-09" db="UniProtKB">
        <authorList>
            <consortium name="Ensembl"/>
        </authorList>
    </citation>
    <scope>IDENTIFICATION</scope>
</reference>
<dbReference type="Gene3D" id="3.10.20.90">
    <property type="entry name" value="Phosphatidylinositol 3-kinase Catalytic Subunit, Chain A, domain 1"/>
    <property type="match status" value="1"/>
</dbReference>
<feature type="domain" description="PB1" evidence="1">
    <location>
        <begin position="5"/>
        <end position="56"/>
    </location>
</feature>
<dbReference type="PANTHER" id="PTHR20930">
    <property type="entry name" value="OVARIAN CARCINOMA ANTIGEN CA125-RELATED"/>
    <property type="match status" value="1"/>
</dbReference>
<organism evidence="2 3">
    <name type="scientific">Cercocebus atys</name>
    <name type="common">Sooty mangabey</name>
    <name type="synonym">Cercocebus torquatus atys</name>
    <dbReference type="NCBI Taxonomy" id="9531"/>
    <lineage>
        <taxon>Eukaryota</taxon>
        <taxon>Metazoa</taxon>
        <taxon>Chordata</taxon>
        <taxon>Craniata</taxon>
        <taxon>Vertebrata</taxon>
        <taxon>Euteleostomi</taxon>
        <taxon>Mammalia</taxon>
        <taxon>Eutheria</taxon>
        <taxon>Euarchontoglires</taxon>
        <taxon>Primates</taxon>
        <taxon>Haplorrhini</taxon>
        <taxon>Catarrhini</taxon>
        <taxon>Cercopithecidae</taxon>
        <taxon>Cercopithecinae</taxon>
        <taxon>Cercocebus</taxon>
    </lineage>
</organism>
<evidence type="ECO:0000313" key="3">
    <source>
        <dbReference type="Proteomes" id="UP000233060"/>
    </source>
</evidence>
<dbReference type="SUPFAM" id="SSF54277">
    <property type="entry name" value="CAD &amp; PB1 domains"/>
    <property type="match status" value="1"/>
</dbReference>
<dbReference type="Bgee" id="ENSCATG00000038744">
    <property type="expression patterns" value="Expressed in skeletal muscle tissue and 12 other cell types or tissues"/>
</dbReference>
<dbReference type="PANTHER" id="PTHR20930:SF2">
    <property type="entry name" value="NEXT TO BRCA1 GENE 1 PROTEIN"/>
    <property type="match status" value="1"/>
</dbReference>
<dbReference type="FunFam" id="3.10.20.90:FF:000292">
    <property type="entry name" value="Next to BRCA1 gene 1 protein"/>
    <property type="match status" value="1"/>
</dbReference>
<dbReference type="GO" id="GO:0043130">
    <property type="term" value="F:ubiquitin binding"/>
    <property type="evidence" value="ECO:0007669"/>
    <property type="project" value="TreeGrafter"/>
</dbReference>
<accession>A0A2K5N1E7</accession>
<dbReference type="GeneTree" id="ENSGT00390000016335"/>
<sequence>MEPQVTLNVTFENEIQSFLVSDPENTTWADIEAMVKVSFDLNTIQIKYLDEENEEVKYIMVLIMAVKQGNQLQMQVHEGHHVVDEAPPPVVGAKRLAARAGKKPLAHYSSLVRVLGSDMKTPEDPAVQSLPLAPCDTDQPQDKPPDWFTSYLETFREQVVKETVEKLEQKLHEKLVLQNPSLGSCPSEVSMPTSEETLFLPENQFSWHIACNNCQRRIVAAPWGIPCTALHSHSQAWSEVLKASLGLRLGRNQLRLGRDFLEGRTSHRSTA</sequence>
<evidence type="ECO:0000313" key="2">
    <source>
        <dbReference type="Ensembl" id="ENSCATP00000031294.1"/>
    </source>
</evidence>
<dbReference type="Pfam" id="PF00564">
    <property type="entry name" value="PB1"/>
    <property type="match status" value="1"/>
</dbReference>
<dbReference type="InterPro" id="IPR000270">
    <property type="entry name" value="PB1_dom"/>
</dbReference>
<dbReference type="GO" id="GO:0000407">
    <property type="term" value="C:phagophore assembly site"/>
    <property type="evidence" value="ECO:0007669"/>
    <property type="project" value="TreeGrafter"/>
</dbReference>
<keyword evidence="3" id="KW-1185">Reference proteome</keyword>